<proteinExistence type="predicted"/>
<sequence length="429" mass="47332">MRGGEPITFVALGASNTVRGGCQQWQSPSKCSTPKYCDLTEDGNPHGWLLQAFTAINRTWPHPQHRLVNHAMMATGPEAFVRCLNKYVPVEADAVLLSFADMCAPIRDDKQPETVEETARASYGVALEAIIRRLNQQADPPAILFFNVFLWTNFWHCRGLCHFSQSCDPYLGELAHFYHASRVGMREALWHEAHDEAHELPRETRISTGSPAHTRRYEWEGWTIEGGRHLDLGNGDKLAAELLFYWARRVYEHAVPRAAPDMRVVGWLSEGGLRSKGAASRAEGAASCFSFDDNFGGLVAAPRVVAARGWRYVELDSASAVGPERLKRKPGYKASKVDAVLEVDTLSSGPHQVSVGFLRTYSSQAVVRLSCLAPCRCVPSSLSAHSDATTSTTVFSSALAVESPASKNCHIELRLLSEGVFKFNGLQIF</sequence>
<reference evidence="1" key="1">
    <citation type="submission" date="2021-01" db="EMBL/GenBank/DDBJ databases">
        <authorList>
            <person name="Corre E."/>
            <person name="Pelletier E."/>
            <person name="Niang G."/>
            <person name="Scheremetjew M."/>
            <person name="Finn R."/>
            <person name="Kale V."/>
            <person name="Holt S."/>
            <person name="Cochrane G."/>
            <person name="Meng A."/>
            <person name="Brown T."/>
            <person name="Cohen L."/>
        </authorList>
    </citation>
    <scope>NUCLEOTIDE SEQUENCE</scope>
    <source>
        <strain evidence="1">RCC1130</strain>
    </source>
</reference>
<organism evidence="1">
    <name type="scientific">Calcidiscus leptoporus</name>
    <dbReference type="NCBI Taxonomy" id="127549"/>
    <lineage>
        <taxon>Eukaryota</taxon>
        <taxon>Haptista</taxon>
        <taxon>Haptophyta</taxon>
        <taxon>Prymnesiophyceae</taxon>
        <taxon>Coccolithales</taxon>
        <taxon>Calcidiscaceae</taxon>
        <taxon>Calcidiscus</taxon>
    </lineage>
</organism>
<dbReference type="AlphaFoldDB" id="A0A7S0ILG8"/>
<dbReference type="EMBL" id="HBER01002441">
    <property type="protein sequence ID" value="CAD8524928.1"/>
    <property type="molecule type" value="Transcribed_RNA"/>
</dbReference>
<dbReference type="PANTHER" id="PTHR34407">
    <property type="entry name" value="EXPRESSED PROTEIN"/>
    <property type="match status" value="1"/>
</dbReference>
<name>A0A7S0ILG8_9EUKA</name>
<evidence type="ECO:0000313" key="1">
    <source>
        <dbReference type="EMBL" id="CAD8524928.1"/>
    </source>
</evidence>
<protein>
    <submittedName>
        <fullName evidence="1">Uncharacterized protein</fullName>
    </submittedName>
</protein>
<accession>A0A7S0ILG8</accession>
<gene>
    <name evidence="1" type="ORF">CLEP1334_LOCUS1299</name>
</gene>
<dbReference type="PANTHER" id="PTHR34407:SF1">
    <property type="entry name" value="SGNH HYDROLASE-TYPE ESTERASE DOMAIN-CONTAINING PROTEIN"/>
    <property type="match status" value="1"/>
</dbReference>